<evidence type="ECO:0000256" key="3">
    <source>
        <dbReference type="ARBA" id="ARBA00022827"/>
    </source>
</evidence>
<evidence type="ECO:0000256" key="1">
    <source>
        <dbReference type="ARBA" id="ARBA00010139"/>
    </source>
</evidence>
<reference evidence="5 6" key="1">
    <citation type="submission" date="2019-03" db="EMBL/GenBank/DDBJ databases">
        <title>Genomic Encyclopedia of Type Strains, Phase IV (KMG-IV): sequencing the most valuable type-strain genomes for metagenomic binning, comparative biology and taxonomic classification.</title>
        <authorList>
            <person name="Goeker M."/>
        </authorList>
    </citation>
    <scope>NUCLEOTIDE SEQUENCE [LARGE SCALE GENOMIC DNA]</scope>
    <source>
        <strain evidence="5 6">DSM 44496</strain>
    </source>
</reference>
<gene>
    <name evidence="5" type="ORF">DFR75_1011588</name>
</gene>
<dbReference type="GO" id="GO:0004499">
    <property type="term" value="F:N,N-dimethylaniline monooxygenase activity"/>
    <property type="evidence" value="ECO:0007669"/>
    <property type="project" value="InterPro"/>
</dbReference>
<evidence type="ECO:0000256" key="4">
    <source>
        <dbReference type="ARBA" id="ARBA00023002"/>
    </source>
</evidence>
<keyword evidence="6" id="KW-1185">Reference proteome</keyword>
<evidence type="ECO:0000313" key="5">
    <source>
        <dbReference type="EMBL" id="TDP42476.1"/>
    </source>
</evidence>
<keyword evidence="5" id="KW-0503">Monooxygenase</keyword>
<evidence type="ECO:0000256" key="2">
    <source>
        <dbReference type="ARBA" id="ARBA00022630"/>
    </source>
</evidence>
<dbReference type="SUPFAM" id="SSF51905">
    <property type="entry name" value="FAD/NAD(P)-binding domain"/>
    <property type="match status" value="1"/>
</dbReference>
<comment type="similarity">
    <text evidence="1">Belongs to the FAD-binding monooxygenase family.</text>
</comment>
<dbReference type="Gene3D" id="3.50.50.60">
    <property type="entry name" value="FAD/NAD(P)-binding domain"/>
    <property type="match status" value="1"/>
</dbReference>
<accession>A0A4R6PY32</accession>
<dbReference type="Pfam" id="PF00743">
    <property type="entry name" value="FMO-like"/>
    <property type="match status" value="1"/>
</dbReference>
<dbReference type="AlphaFoldDB" id="A0A4R6PY32"/>
<dbReference type="InterPro" id="IPR036188">
    <property type="entry name" value="FAD/NAD-bd_sf"/>
</dbReference>
<dbReference type="InterPro" id="IPR051209">
    <property type="entry name" value="FAD-bind_Monooxygenase_sf"/>
</dbReference>
<dbReference type="PANTHER" id="PTHR42877">
    <property type="entry name" value="L-ORNITHINE N(5)-MONOOXYGENASE-RELATED"/>
    <property type="match status" value="1"/>
</dbReference>
<comment type="caution">
    <text evidence="5">The sequence shown here is derived from an EMBL/GenBank/DDBJ whole genome shotgun (WGS) entry which is preliminary data.</text>
</comment>
<organism evidence="5 6">
    <name type="scientific">Nocardia ignorata</name>
    <dbReference type="NCBI Taxonomy" id="145285"/>
    <lineage>
        <taxon>Bacteria</taxon>
        <taxon>Bacillati</taxon>
        <taxon>Actinomycetota</taxon>
        <taxon>Actinomycetes</taxon>
        <taxon>Mycobacteriales</taxon>
        <taxon>Nocardiaceae</taxon>
        <taxon>Nocardia</taxon>
    </lineage>
</organism>
<keyword evidence="3" id="KW-0274">FAD</keyword>
<keyword evidence="2" id="KW-0285">Flavoprotein</keyword>
<dbReference type="InterPro" id="IPR020946">
    <property type="entry name" value="Flavin_mOase-like"/>
</dbReference>
<dbReference type="GO" id="GO:0050661">
    <property type="term" value="F:NADP binding"/>
    <property type="evidence" value="ECO:0007669"/>
    <property type="project" value="InterPro"/>
</dbReference>
<dbReference type="RefSeq" id="WP_067485572.1">
    <property type="nucleotide sequence ID" value="NZ_SNXK01000001.1"/>
</dbReference>
<name>A0A4R6PY32_NOCIG</name>
<dbReference type="EMBL" id="SNXK01000001">
    <property type="protein sequence ID" value="TDP42476.1"/>
    <property type="molecule type" value="Genomic_DNA"/>
</dbReference>
<evidence type="ECO:0000313" key="6">
    <source>
        <dbReference type="Proteomes" id="UP000295087"/>
    </source>
</evidence>
<sequence length="188" mass="20887">MTGLPGAFDGRIVHHREFHPRREFTGERVAIIGSGAAAARLLPGIAAEAVRVTVFQTEAVWIVPRAPLPPVALRHAPDRLVRLVARANLRWQVRDSWLRYRLTPDDDAGVAVHDSYYRTLRQPHCRLVSWPIARLAPLGVRTVDGIEHRVDTIVFADDSHHVVRTIGRGHHLPATAARVGAADRKESA</sequence>
<keyword evidence="4" id="KW-0560">Oxidoreductase</keyword>
<dbReference type="Proteomes" id="UP000295087">
    <property type="component" value="Unassembled WGS sequence"/>
</dbReference>
<proteinExistence type="inferred from homology"/>
<dbReference type="PANTHER" id="PTHR42877:SF4">
    <property type="entry name" value="FAD_NAD(P)-BINDING DOMAIN-CONTAINING PROTEIN-RELATED"/>
    <property type="match status" value="1"/>
</dbReference>
<protein>
    <submittedName>
        <fullName evidence="5">Flavin-binding monooxygenase-like protein</fullName>
    </submittedName>
</protein>
<dbReference type="GO" id="GO:0050660">
    <property type="term" value="F:flavin adenine dinucleotide binding"/>
    <property type="evidence" value="ECO:0007669"/>
    <property type="project" value="InterPro"/>
</dbReference>